<keyword evidence="1" id="KW-0560">Oxidoreductase</keyword>
<dbReference type="EMBL" id="JAYMYQ010000004">
    <property type="protein sequence ID" value="KAK7337751.1"/>
    <property type="molecule type" value="Genomic_DNA"/>
</dbReference>
<protein>
    <recommendedName>
        <fullName evidence="2">Ferric reductase NAD binding domain-containing protein</fullName>
    </recommendedName>
</protein>
<dbReference type="GO" id="GO:0016174">
    <property type="term" value="F:NAD(P)H oxidase H2O2-forming activity"/>
    <property type="evidence" value="ECO:0007669"/>
    <property type="project" value="TreeGrafter"/>
</dbReference>
<dbReference type="InterPro" id="IPR050369">
    <property type="entry name" value="RBOH/FRE"/>
</dbReference>
<reference evidence="3 4" key="1">
    <citation type="submission" date="2024-01" db="EMBL/GenBank/DDBJ databases">
        <title>The genomes of 5 underutilized Papilionoideae crops provide insights into root nodulation and disease resistanc.</title>
        <authorList>
            <person name="Jiang F."/>
        </authorList>
    </citation>
    <scope>NUCLEOTIDE SEQUENCE [LARGE SCALE GENOMIC DNA]</scope>
    <source>
        <strain evidence="3">LVBAO_FW01</strain>
        <tissue evidence="3">Leaves</tissue>
    </source>
</reference>
<keyword evidence="4" id="KW-1185">Reference proteome</keyword>
<evidence type="ECO:0000313" key="3">
    <source>
        <dbReference type="EMBL" id="KAK7337751.1"/>
    </source>
</evidence>
<evidence type="ECO:0000256" key="1">
    <source>
        <dbReference type="ARBA" id="ARBA00023002"/>
    </source>
</evidence>
<dbReference type="InterPro" id="IPR013121">
    <property type="entry name" value="Fe_red_NAD-bd_6"/>
</dbReference>
<dbReference type="PANTHER" id="PTHR11972">
    <property type="entry name" value="NADPH OXIDASE"/>
    <property type="match status" value="1"/>
</dbReference>
<evidence type="ECO:0000259" key="2">
    <source>
        <dbReference type="Pfam" id="PF08030"/>
    </source>
</evidence>
<accession>A0AAN9LLB6</accession>
<proteinExistence type="predicted"/>
<gene>
    <name evidence="3" type="ORF">VNO77_18338</name>
</gene>
<organism evidence="3 4">
    <name type="scientific">Canavalia gladiata</name>
    <name type="common">Sword bean</name>
    <name type="synonym">Dolichos gladiatus</name>
    <dbReference type="NCBI Taxonomy" id="3824"/>
    <lineage>
        <taxon>Eukaryota</taxon>
        <taxon>Viridiplantae</taxon>
        <taxon>Streptophyta</taxon>
        <taxon>Embryophyta</taxon>
        <taxon>Tracheophyta</taxon>
        <taxon>Spermatophyta</taxon>
        <taxon>Magnoliopsida</taxon>
        <taxon>eudicotyledons</taxon>
        <taxon>Gunneridae</taxon>
        <taxon>Pentapetalae</taxon>
        <taxon>rosids</taxon>
        <taxon>fabids</taxon>
        <taxon>Fabales</taxon>
        <taxon>Fabaceae</taxon>
        <taxon>Papilionoideae</taxon>
        <taxon>50 kb inversion clade</taxon>
        <taxon>NPAAA clade</taxon>
        <taxon>indigoferoid/millettioid clade</taxon>
        <taxon>Phaseoleae</taxon>
        <taxon>Canavalia</taxon>
    </lineage>
</organism>
<dbReference type="PANTHER" id="PTHR11972:SF139">
    <property type="entry name" value="RESPIRATORY BURST OXIDASE-LIKE PROTEIN"/>
    <property type="match status" value="1"/>
</dbReference>
<dbReference type="Proteomes" id="UP001367508">
    <property type="component" value="Unassembled WGS sequence"/>
</dbReference>
<sequence length="252" mass="27866">MGFSGPMSGPLVSNFRDDEDFVEVTLELRDDILSIQNIRGVDSETALLASPLEKRPTLVSVHLRQLSQKLKGLKFMTRNVGSAAGWSEVEKCFDELVVDGKLPKTRFSQCIGDARSALIAMLQTLHHAKSGVDIVSGTRVKTHFARPKWRSIFKHTALKHPGKRVGVFYCGAPVLAGELKRLSLDFSRKTNTKWPNVLCAGCRINLLSQAGHLGYVDPTSLGSNDDLGAHWRDPNFHAGVNVLRQLLRQNLV</sequence>
<dbReference type="InterPro" id="IPR039261">
    <property type="entry name" value="FNR_nucleotide-bd"/>
</dbReference>
<dbReference type="Pfam" id="PF08030">
    <property type="entry name" value="NAD_binding_6"/>
    <property type="match status" value="1"/>
</dbReference>
<dbReference type="GO" id="GO:0004601">
    <property type="term" value="F:peroxidase activity"/>
    <property type="evidence" value="ECO:0007669"/>
    <property type="project" value="InterPro"/>
</dbReference>
<feature type="domain" description="Ferric reductase NAD binding" evidence="2">
    <location>
        <begin position="112"/>
        <end position="183"/>
    </location>
</feature>
<comment type="caution">
    <text evidence="3">The sequence shown here is derived from an EMBL/GenBank/DDBJ whole genome shotgun (WGS) entry which is preliminary data.</text>
</comment>
<dbReference type="AlphaFoldDB" id="A0AAN9LLB6"/>
<name>A0AAN9LLB6_CANGL</name>
<dbReference type="Gene3D" id="3.40.50.80">
    <property type="entry name" value="Nucleotide-binding domain of ferredoxin-NADP reductase (FNR) module"/>
    <property type="match status" value="1"/>
</dbReference>
<evidence type="ECO:0000313" key="4">
    <source>
        <dbReference type="Proteomes" id="UP001367508"/>
    </source>
</evidence>
<dbReference type="GO" id="GO:0005886">
    <property type="term" value="C:plasma membrane"/>
    <property type="evidence" value="ECO:0007669"/>
    <property type="project" value="TreeGrafter"/>
</dbReference>